<dbReference type="InterPro" id="IPR031664">
    <property type="entry name" value="DUF5085"/>
</dbReference>
<dbReference type="EMBL" id="SCHB01000002">
    <property type="protein sequence ID" value="TBW73171.1"/>
    <property type="molecule type" value="Genomic_DNA"/>
</dbReference>
<sequence>MYRNLVYKEYIDIELDMTKDYIQEFYRSVEKNKLHKNGPLIIVYTQIMKDERVNILFYLPVDKPFKGKETLKFRSYLYIDQMLHARMIGNDYEQEEVKALNEIEEHAKENHLRKIPPYYHIINEINDYYWVDIKVKVMETRG</sequence>
<proteinExistence type="predicted"/>
<organism evidence="1 2">
    <name type="scientific">Staphylococcus lugdunensis</name>
    <dbReference type="NCBI Taxonomy" id="28035"/>
    <lineage>
        <taxon>Bacteria</taxon>
        <taxon>Bacillati</taxon>
        <taxon>Bacillota</taxon>
        <taxon>Bacilli</taxon>
        <taxon>Bacillales</taxon>
        <taxon>Staphylococcaceae</taxon>
        <taxon>Staphylococcus</taxon>
    </lineage>
</organism>
<name>A0A4Q9WDJ7_STALU</name>
<protein>
    <submittedName>
        <fullName evidence="1">DUF5085 family protein</fullName>
    </submittedName>
</protein>
<evidence type="ECO:0000313" key="2">
    <source>
        <dbReference type="Proteomes" id="UP000293637"/>
    </source>
</evidence>
<dbReference type="Proteomes" id="UP000293637">
    <property type="component" value="Unassembled WGS sequence"/>
</dbReference>
<dbReference type="AlphaFoldDB" id="A0A4Q9WDJ7"/>
<comment type="caution">
    <text evidence="1">The sequence shown here is derived from an EMBL/GenBank/DDBJ whole genome shotgun (WGS) entry which is preliminary data.</text>
</comment>
<reference evidence="1 2" key="1">
    <citation type="journal article" date="2019" name="Sci. Transl. Med.">
        <title>Quorum sensing between bacterial species on the skin protects against epidermal injury in atopic dermatitis.</title>
        <authorList>
            <person name="Williams M.R."/>
        </authorList>
    </citation>
    <scope>NUCLEOTIDE SEQUENCE [LARGE SCALE GENOMIC DNA]</scope>
    <source>
        <strain evidence="1 2">E7</strain>
    </source>
</reference>
<dbReference type="InterPro" id="IPR011256">
    <property type="entry name" value="Reg_factor_effector_dom_sf"/>
</dbReference>
<accession>A0A4Q9WDJ7</accession>
<dbReference type="Pfam" id="PF16895">
    <property type="entry name" value="DUF5085"/>
    <property type="match status" value="1"/>
</dbReference>
<evidence type="ECO:0000313" key="1">
    <source>
        <dbReference type="EMBL" id="TBW73171.1"/>
    </source>
</evidence>
<dbReference type="Gene3D" id="3.20.80.10">
    <property type="entry name" value="Regulatory factor, effector binding domain"/>
    <property type="match status" value="1"/>
</dbReference>
<gene>
    <name evidence="1" type="ORF">EQ812_04125</name>
</gene>